<organism evidence="2 3">
    <name type="scientific">Escherichia coli</name>
    <dbReference type="NCBI Taxonomy" id="562"/>
    <lineage>
        <taxon>Bacteria</taxon>
        <taxon>Pseudomonadati</taxon>
        <taxon>Pseudomonadota</taxon>
        <taxon>Gammaproteobacteria</taxon>
        <taxon>Enterobacterales</taxon>
        <taxon>Enterobacteriaceae</taxon>
        <taxon>Escherichia</taxon>
    </lineage>
</organism>
<reference evidence="2 3" key="1">
    <citation type="submission" date="2019-12" db="EMBL/GenBank/DDBJ databases">
        <title>Enteriobacteria Tanzani isolates_10434.</title>
        <authorList>
            <person name="Subbiah M."/>
            <person name="Call D."/>
        </authorList>
    </citation>
    <scope>NUCLEOTIDE SEQUENCE [LARGE SCALE GENOMIC DNA]</scope>
    <source>
        <strain evidence="2 3">10434wD1</strain>
    </source>
</reference>
<gene>
    <name evidence="2" type="ORF">GRW05_18155</name>
</gene>
<accession>A0A6N8R2I2</accession>
<comment type="caution">
    <text evidence="2">The sequence shown here is derived from an EMBL/GenBank/DDBJ whole genome shotgun (WGS) entry which is preliminary data.</text>
</comment>
<dbReference type="EMBL" id="WUIY01000130">
    <property type="protein sequence ID" value="MXI76151.1"/>
    <property type="molecule type" value="Genomic_DNA"/>
</dbReference>
<feature type="region of interest" description="Disordered" evidence="1">
    <location>
        <begin position="1"/>
        <end position="23"/>
    </location>
</feature>
<feature type="non-terminal residue" evidence="2">
    <location>
        <position position="23"/>
    </location>
</feature>
<protein>
    <submittedName>
        <fullName evidence="2">Two-component system response regulator BaeR</fullName>
    </submittedName>
</protein>
<evidence type="ECO:0000313" key="2">
    <source>
        <dbReference type="EMBL" id="MXI76151.1"/>
    </source>
</evidence>
<sequence>MTELPIDENTPRILIVEDEPKLG</sequence>
<evidence type="ECO:0000256" key="1">
    <source>
        <dbReference type="SAM" id="MobiDB-lite"/>
    </source>
</evidence>
<name>A0A6N8R2I2_ECOLX</name>
<proteinExistence type="predicted"/>
<evidence type="ECO:0000313" key="3">
    <source>
        <dbReference type="Proteomes" id="UP000436141"/>
    </source>
</evidence>
<dbReference type="AlphaFoldDB" id="A0A6N8R2I2"/>
<dbReference type="Proteomes" id="UP000436141">
    <property type="component" value="Unassembled WGS sequence"/>
</dbReference>